<accession>A0A1W9KPD7</accession>
<sequence length="331" mass="38379">MIRGLVVGKFAPFHRGHEFLISNALSQCDELLILSYTSRDFPVCDAARRRQWIQKSFPEVRVVVFDATDNVPDDEASDSVQREFVARKLRELEYLPTHVFTSEDYGLGFAEHLSTSLLQPITHVSVDPSRGNHPVSATDIRADVHGNRHWLPPHVYADFVERIALIGAESTGKSTLGFWLSQQLETQFAGEYGRELWEQKHGQLSFDDLLLIGQRQVEREMRLAETANRFLICDTTPLTTLFYSLNYFQMADPRLTRLACRRYDHVILLLPDFPMVQDGTRQDEAFRLQQHHWYVRELVERNLEYLDVSGSIAARQQQLLEMFPLMHRQFS</sequence>
<dbReference type="PANTHER" id="PTHR37512">
    <property type="entry name" value="TRIFUNCTIONAL NAD BIOSYNTHESIS/REGULATOR PROTEIN NADR"/>
    <property type="match status" value="1"/>
</dbReference>
<dbReference type="Gene3D" id="3.40.50.620">
    <property type="entry name" value="HUPs"/>
    <property type="match status" value="1"/>
</dbReference>
<dbReference type="InterPro" id="IPR052735">
    <property type="entry name" value="NAD_biosynth-regulator"/>
</dbReference>
<gene>
    <name evidence="2" type="ORF">BWK72_19170</name>
</gene>
<evidence type="ECO:0000259" key="1">
    <source>
        <dbReference type="Pfam" id="PF13521"/>
    </source>
</evidence>
<protein>
    <recommendedName>
        <fullName evidence="1">NadR/Ttd14 AAA domain-containing protein</fullName>
    </recommendedName>
</protein>
<proteinExistence type="predicted"/>
<organism evidence="2 3">
    <name type="scientific">Rhodoferax ferrireducens</name>
    <dbReference type="NCBI Taxonomy" id="192843"/>
    <lineage>
        <taxon>Bacteria</taxon>
        <taxon>Pseudomonadati</taxon>
        <taxon>Pseudomonadota</taxon>
        <taxon>Betaproteobacteria</taxon>
        <taxon>Burkholderiales</taxon>
        <taxon>Comamonadaceae</taxon>
        <taxon>Rhodoferax</taxon>
    </lineage>
</organism>
<evidence type="ECO:0000313" key="2">
    <source>
        <dbReference type="EMBL" id="OQW86042.1"/>
    </source>
</evidence>
<reference evidence="2 3" key="1">
    <citation type="submission" date="2017-01" db="EMBL/GenBank/DDBJ databases">
        <title>Novel large sulfur bacteria in the metagenomes of groundwater-fed chemosynthetic microbial mats in the Lake Huron basin.</title>
        <authorList>
            <person name="Sharrar A.M."/>
            <person name="Flood B.E."/>
            <person name="Bailey J.V."/>
            <person name="Jones D.S."/>
            <person name="Biddanda B."/>
            <person name="Ruberg S.A."/>
            <person name="Marcus D.N."/>
            <person name="Dick G.J."/>
        </authorList>
    </citation>
    <scope>NUCLEOTIDE SEQUENCE [LARGE SCALE GENOMIC DNA]</scope>
    <source>
        <strain evidence="2">A7</strain>
    </source>
</reference>
<dbReference type="GO" id="GO:0003824">
    <property type="term" value="F:catalytic activity"/>
    <property type="evidence" value="ECO:0007669"/>
    <property type="project" value="InterPro"/>
</dbReference>
<name>A0A1W9KPD7_9BURK</name>
<dbReference type="Proteomes" id="UP000192505">
    <property type="component" value="Unassembled WGS sequence"/>
</dbReference>
<dbReference type="InterPro" id="IPR014729">
    <property type="entry name" value="Rossmann-like_a/b/a_fold"/>
</dbReference>
<dbReference type="Gene3D" id="3.40.50.300">
    <property type="entry name" value="P-loop containing nucleotide triphosphate hydrolases"/>
    <property type="match status" value="1"/>
</dbReference>
<dbReference type="PANTHER" id="PTHR37512:SF1">
    <property type="entry name" value="NADR_TTD14 AAA DOMAIN-CONTAINING PROTEIN"/>
    <property type="match status" value="1"/>
</dbReference>
<dbReference type="Pfam" id="PF13521">
    <property type="entry name" value="AAA_28"/>
    <property type="match status" value="1"/>
</dbReference>
<dbReference type="SUPFAM" id="SSF52374">
    <property type="entry name" value="Nucleotidylyl transferase"/>
    <property type="match status" value="1"/>
</dbReference>
<comment type="caution">
    <text evidence="2">The sequence shown here is derived from an EMBL/GenBank/DDBJ whole genome shotgun (WGS) entry which is preliminary data.</text>
</comment>
<dbReference type="InterPro" id="IPR038727">
    <property type="entry name" value="NadR/Ttd14_AAA_dom"/>
</dbReference>
<dbReference type="AlphaFoldDB" id="A0A1W9KPD7"/>
<dbReference type="SUPFAM" id="SSF52540">
    <property type="entry name" value="P-loop containing nucleoside triphosphate hydrolases"/>
    <property type="match status" value="1"/>
</dbReference>
<dbReference type="EMBL" id="MTEI01000024">
    <property type="protein sequence ID" value="OQW86042.1"/>
    <property type="molecule type" value="Genomic_DNA"/>
</dbReference>
<evidence type="ECO:0000313" key="3">
    <source>
        <dbReference type="Proteomes" id="UP000192505"/>
    </source>
</evidence>
<dbReference type="NCBIfam" id="TIGR00125">
    <property type="entry name" value="cyt_tran_rel"/>
    <property type="match status" value="1"/>
</dbReference>
<dbReference type="InterPro" id="IPR004821">
    <property type="entry name" value="Cyt_trans-like"/>
</dbReference>
<feature type="domain" description="NadR/Ttd14 AAA" evidence="1">
    <location>
        <begin position="162"/>
        <end position="315"/>
    </location>
</feature>
<dbReference type="InterPro" id="IPR027417">
    <property type="entry name" value="P-loop_NTPase"/>
</dbReference>